<dbReference type="InterPro" id="IPR027417">
    <property type="entry name" value="P-loop_NTPase"/>
</dbReference>
<dbReference type="Proteomes" id="UP000178606">
    <property type="component" value="Unassembled WGS sequence"/>
</dbReference>
<comment type="caution">
    <text evidence="6">The sequence shown here is derived from an EMBL/GenBank/DDBJ whole genome shotgun (WGS) entry which is preliminary data.</text>
</comment>
<proteinExistence type="predicted"/>
<organism evidence="6 7">
    <name type="scientific">Handelsmanbacteria sp. (strain RIFCSPLOWO2_12_FULL_64_10)</name>
    <dbReference type="NCBI Taxonomy" id="1817868"/>
    <lineage>
        <taxon>Bacteria</taxon>
        <taxon>Candidatus Handelsmaniibacteriota</taxon>
    </lineage>
</organism>
<dbReference type="GO" id="GO:0051731">
    <property type="term" value="F:polynucleotide 5'-hydroxyl-kinase activity"/>
    <property type="evidence" value="ECO:0007669"/>
    <property type="project" value="InterPro"/>
</dbReference>
<evidence type="ECO:0000256" key="3">
    <source>
        <dbReference type="ARBA" id="ARBA00022777"/>
    </source>
</evidence>
<evidence type="ECO:0000313" key="6">
    <source>
        <dbReference type="EMBL" id="OGG46951.1"/>
    </source>
</evidence>
<dbReference type="InterPro" id="IPR032319">
    <property type="entry name" value="CLP1_P"/>
</dbReference>
<evidence type="ECO:0000313" key="7">
    <source>
        <dbReference type="Proteomes" id="UP000178606"/>
    </source>
</evidence>
<dbReference type="InterPro" id="IPR045116">
    <property type="entry name" value="Clp1/Grc3"/>
</dbReference>
<dbReference type="GO" id="GO:0006396">
    <property type="term" value="P:RNA processing"/>
    <property type="evidence" value="ECO:0007669"/>
    <property type="project" value="InterPro"/>
</dbReference>
<feature type="domain" description="Clp1 P-loop" evidence="5">
    <location>
        <begin position="29"/>
        <end position="205"/>
    </location>
</feature>
<keyword evidence="1" id="KW-0808">Transferase</keyword>
<gene>
    <name evidence="6" type="ORF">A3F84_21075</name>
</gene>
<dbReference type="PANTHER" id="PTHR12755:SF3">
    <property type="entry name" value="POLYNUCLEOTIDE 5'-HYDROXYL-KINASE NOL9"/>
    <property type="match status" value="1"/>
</dbReference>
<evidence type="ECO:0000259" key="5">
    <source>
        <dbReference type="Pfam" id="PF16575"/>
    </source>
</evidence>
<keyword evidence="3" id="KW-0418">Kinase</keyword>
<evidence type="ECO:0000256" key="1">
    <source>
        <dbReference type="ARBA" id="ARBA00022679"/>
    </source>
</evidence>
<dbReference type="GO" id="GO:0005524">
    <property type="term" value="F:ATP binding"/>
    <property type="evidence" value="ECO:0007669"/>
    <property type="project" value="UniProtKB-KW"/>
</dbReference>
<dbReference type="EMBL" id="MFKF01000279">
    <property type="protein sequence ID" value="OGG46951.1"/>
    <property type="molecule type" value="Genomic_DNA"/>
</dbReference>
<evidence type="ECO:0000256" key="4">
    <source>
        <dbReference type="ARBA" id="ARBA00022840"/>
    </source>
</evidence>
<dbReference type="SUPFAM" id="SSF52540">
    <property type="entry name" value="P-loop containing nucleoside triphosphate hydrolases"/>
    <property type="match status" value="1"/>
</dbReference>
<name>A0A1F6CD68_HANXR</name>
<reference evidence="6 7" key="1">
    <citation type="journal article" date="2016" name="Nat. Commun.">
        <title>Thousands of microbial genomes shed light on interconnected biogeochemical processes in an aquifer system.</title>
        <authorList>
            <person name="Anantharaman K."/>
            <person name="Brown C.T."/>
            <person name="Hug L.A."/>
            <person name="Sharon I."/>
            <person name="Castelle C.J."/>
            <person name="Probst A.J."/>
            <person name="Thomas B.C."/>
            <person name="Singh A."/>
            <person name="Wilkins M.J."/>
            <person name="Karaoz U."/>
            <person name="Brodie E.L."/>
            <person name="Williams K.H."/>
            <person name="Hubbard S.S."/>
            <person name="Banfield J.F."/>
        </authorList>
    </citation>
    <scope>NUCLEOTIDE SEQUENCE [LARGE SCALE GENOMIC DNA]</scope>
    <source>
        <strain evidence="7">RIFCSPLOWO2_12_FULL_64_10</strain>
    </source>
</reference>
<keyword evidence="2" id="KW-0547">Nucleotide-binding</keyword>
<keyword evidence="4" id="KW-0067">ATP-binding</keyword>
<dbReference type="Pfam" id="PF16575">
    <property type="entry name" value="CLP1_P"/>
    <property type="match status" value="1"/>
</dbReference>
<dbReference type="PANTHER" id="PTHR12755">
    <property type="entry name" value="CLEAVAGE/POLYADENYLATION FACTOR IA SUBUNIT CLP1P"/>
    <property type="match status" value="1"/>
</dbReference>
<evidence type="ECO:0000256" key="2">
    <source>
        <dbReference type="ARBA" id="ARBA00022741"/>
    </source>
</evidence>
<sequence>MAFSGNDVSPDIVGLADALDGSRPALILGGVDTGKTALVRQFVSRWTSQGLRVGLLCADPGQPLIGLPGTLSLTLLSGDAEALQPDRVAFVGHTSSHHGEDDLLLALARLLREAVRLAPDRVLVDTCGLIHGPVGVSLKQQEVDLCAPVEVLALQRGEELEPILLPFHRRADVSLRRLTPSPQVQRKTPAQRRQNRRARFADYFSHARRRTFHLHIECEDLKGRLCAFQGPEGWAVGLGILCEIAPERQEMTFWTPLPEETEVAAIQVGSLALDPSGDELGVRSRSPVRYV</sequence>
<protein>
    <recommendedName>
        <fullName evidence="5">Clp1 P-loop domain-containing protein</fullName>
    </recommendedName>
</protein>
<dbReference type="Gene3D" id="3.40.50.300">
    <property type="entry name" value="P-loop containing nucleotide triphosphate hydrolases"/>
    <property type="match status" value="1"/>
</dbReference>
<dbReference type="AlphaFoldDB" id="A0A1F6CD68"/>
<accession>A0A1F6CD68</accession>